<evidence type="ECO:0000256" key="3">
    <source>
        <dbReference type="ARBA" id="ARBA00022833"/>
    </source>
</evidence>
<dbReference type="GeneID" id="104231950"/>
<sequence length="401" mass="44989">MTVNSVPAAGVDVGVDRLAMHVFSQPKIDPQQFIQLCLSLARGIDYAIAKQEVPNNAQDLPLLVKQICKCHCDSSMLAHVMVLMISVQHLLLAVIWCCDMYISWLSSTVRLEILSTTENGSDNLFPRSQAWIWCFVNDFQITKNTNLSKGEKAILLVKVKLVADKFTIVDSVIEVNPSDNSDCRSFHLCSFLLNGTAVGKRNIELMDPGPQLPTPVSQMLKFGTNLLQAVGQFNGNYVIAVAFMREISTPVEATLPDYEQPPVSSVDPDSEIIEGPSRISLNCPISFRRIKIPVKGHSCKYLQCFDFENYVDINSRRPSWRCPHCNQHVCFTDIRIDQDMFKVLKEVGDDVIDVMISSDGSWKAIMESDDHTEKPKDKPLTLLKIVHSEVLMGFQMSTVMF</sequence>
<dbReference type="STRING" id="4096.A0A1U7X0Y2"/>
<gene>
    <name evidence="7" type="primary">LOC104231950</name>
</gene>
<keyword evidence="3" id="KW-0862">Zinc</keyword>
<dbReference type="KEGG" id="nsy:104231950"/>
<dbReference type="Proteomes" id="UP000189701">
    <property type="component" value="Unplaced"/>
</dbReference>
<dbReference type="GO" id="GO:0000785">
    <property type="term" value="C:chromatin"/>
    <property type="evidence" value="ECO:0007669"/>
    <property type="project" value="TreeGrafter"/>
</dbReference>
<evidence type="ECO:0000313" key="7">
    <source>
        <dbReference type="RefSeq" id="XP_009783331.1"/>
    </source>
</evidence>
<protein>
    <submittedName>
        <fullName evidence="7">E3 SUMO-protein ligase PIAS2-like isoform X1</fullName>
    </submittedName>
</protein>
<evidence type="ECO:0000256" key="4">
    <source>
        <dbReference type="PROSITE-ProRule" id="PRU00452"/>
    </source>
</evidence>
<proteinExistence type="predicted"/>
<keyword evidence="1" id="KW-0479">Metal-binding</keyword>
<evidence type="ECO:0000256" key="2">
    <source>
        <dbReference type="ARBA" id="ARBA00022771"/>
    </source>
</evidence>
<accession>A0A1U7X0Y2</accession>
<evidence type="ECO:0000313" key="6">
    <source>
        <dbReference type="Proteomes" id="UP000189701"/>
    </source>
</evidence>
<dbReference type="GO" id="GO:0008270">
    <property type="term" value="F:zinc ion binding"/>
    <property type="evidence" value="ECO:0007669"/>
    <property type="project" value="UniProtKB-KW"/>
</dbReference>
<dbReference type="RefSeq" id="XP_070021478.1">
    <property type="nucleotide sequence ID" value="XM_070165377.1"/>
</dbReference>
<dbReference type="PROSITE" id="PS51044">
    <property type="entry name" value="ZF_SP_RING"/>
    <property type="match status" value="1"/>
</dbReference>
<feature type="domain" description="SP-RING-type" evidence="5">
    <location>
        <begin position="268"/>
        <end position="349"/>
    </location>
</feature>
<evidence type="ECO:0000259" key="5">
    <source>
        <dbReference type="PROSITE" id="PS51044"/>
    </source>
</evidence>
<dbReference type="GO" id="GO:0061665">
    <property type="term" value="F:SUMO ligase activity"/>
    <property type="evidence" value="ECO:0007669"/>
    <property type="project" value="TreeGrafter"/>
</dbReference>
<name>A0A1U7X0Y2_NICSY</name>
<dbReference type="AlphaFoldDB" id="A0A1U7X0Y2"/>
<dbReference type="PANTHER" id="PTHR10782:SF4">
    <property type="entry name" value="TONALLI, ISOFORM E"/>
    <property type="match status" value="1"/>
</dbReference>
<organism evidence="6 7">
    <name type="scientific">Nicotiana sylvestris</name>
    <name type="common">Wood tobacco</name>
    <name type="synonym">South American tobacco</name>
    <dbReference type="NCBI Taxonomy" id="4096"/>
    <lineage>
        <taxon>Eukaryota</taxon>
        <taxon>Viridiplantae</taxon>
        <taxon>Streptophyta</taxon>
        <taxon>Embryophyta</taxon>
        <taxon>Tracheophyta</taxon>
        <taxon>Spermatophyta</taxon>
        <taxon>Magnoliopsida</taxon>
        <taxon>eudicotyledons</taxon>
        <taxon>Gunneridae</taxon>
        <taxon>Pentapetalae</taxon>
        <taxon>asterids</taxon>
        <taxon>lamiids</taxon>
        <taxon>Solanales</taxon>
        <taxon>Solanaceae</taxon>
        <taxon>Nicotianoideae</taxon>
        <taxon>Nicotianeae</taxon>
        <taxon>Nicotiana</taxon>
    </lineage>
</organism>
<dbReference type="PANTHER" id="PTHR10782">
    <property type="entry name" value="ZINC FINGER MIZ DOMAIN-CONTAINING PROTEIN"/>
    <property type="match status" value="1"/>
</dbReference>
<reference evidence="6" key="1">
    <citation type="journal article" date="2013" name="Genome Biol.">
        <title>Reference genomes and transcriptomes of Nicotiana sylvestris and Nicotiana tomentosiformis.</title>
        <authorList>
            <person name="Sierro N."/>
            <person name="Battey J.N."/>
            <person name="Ouadi S."/>
            <person name="Bovet L."/>
            <person name="Goepfert S."/>
            <person name="Bakaher N."/>
            <person name="Peitsch M.C."/>
            <person name="Ivanov N.V."/>
        </authorList>
    </citation>
    <scope>NUCLEOTIDE SEQUENCE [LARGE SCALE GENOMIC DNA]</scope>
</reference>
<evidence type="ECO:0000256" key="1">
    <source>
        <dbReference type="ARBA" id="ARBA00022723"/>
    </source>
</evidence>
<dbReference type="eggNOG" id="KOG2169">
    <property type="taxonomic scope" value="Eukaryota"/>
</dbReference>
<dbReference type="InterPro" id="IPR004181">
    <property type="entry name" value="Znf_MIZ"/>
</dbReference>
<dbReference type="Gene3D" id="3.30.40.10">
    <property type="entry name" value="Zinc/RING finger domain, C3HC4 (zinc finger)"/>
    <property type="match status" value="1"/>
</dbReference>
<dbReference type="RefSeq" id="XP_009783331.1">
    <property type="nucleotide sequence ID" value="XM_009785029.1"/>
</dbReference>
<dbReference type="GO" id="GO:0016925">
    <property type="term" value="P:protein sumoylation"/>
    <property type="evidence" value="ECO:0007669"/>
    <property type="project" value="TreeGrafter"/>
</dbReference>
<dbReference type="Pfam" id="PF02891">
    <property type="entry name" value="zf-MIZ"/>
    <property type="match status" value="1"/>
</dbReference>
<reference evidence="7" key="2">
    <citation type="submission" date="2025-08" db="UniProtKB">
        <authorList>
            <consortium name="RefSeq"/>
        </authorList>
    </citation>
    <scope>IDENTIFICATION</scope>
    <source>
        <tissue evidence="7">Leaf</tissue>
    </source>
</reference>
<keyword evidence="6" id="KW-1185">Reference proteome</keyword>
<dbReference type="InterPro" id="IPR013083">
    <property type="entry name" value="Znf_RING/FYVE/PHD"/>
</dbReference>
<keyword evidence="2 4" id="KW-0863">Zinc-finger</keyword>